<dbReference type="RefSeq" id="WP_023570822.1">
    <property type="nucleotide sequence ID" value="NZ_AVBI01000016.1"/>
</dbReference>
<keyword evidence="1" id="KW-0732">Signal</keyword>
<evidence type="ECO:0000313" key="3">
    <source>
        <dbReference type="Proteomes" id="UP000319848"/>
    </source>
</evidence>
<reference evidence="2 3" key="1">
    <citation type="journal article" date="2015" name="Stand. Genomic Sci.">
        <title>Genomic Encyclopedia of Bacterial and Archaeal Type Strains, Phase III: the genomes of soil and plant-associated and newly described type strains.</title>
        <authorList>
            <person name="Whitman W.B."/>
            <person name="Woyke T."/>
            <person name="Klenk H.P."/>
            <person name="Zhou Y."/>
            <person name="Lilburn T.G."/>
            <person name="Beck B.J."/>
            <person name="De Vos P."/>
            <person name="Vandamme P."/>
            <person name="Eisen J.A."/>
            <person name="Garrity G."/>
            <person name="Hugenholtz P."/>
            <person name="Kyrpides N.C."/>
        </authorList>
    </citation>
    <scope>NUCLEOTIDE SEQUENCE [LARGE SCALE GENOMIC DNA]</scope>
    <source>
        <strain evidence="2 3">CGMCC 1.7270</strain>
    </source>
</reference>
<dbReference type="AlphaFoldDB" id="V6S573"/>
<gene>
    <name evidence="2" type="ORF">IP98_00548</name>
</gene>
<proteinExistence type="predicted"/>
<evidence type="ECO:0008006" key="4">
    <source>
        <dbReference type="Google" id="ProtNLM"/>
    </source>
</evidence>
<dbReference type="PROSITE" id="PS51257">
    <property type="entry name" value="PROKAR_LIPOPROTEIN"/>
    <property type="match status" value="1"/>
</dbReference>
<organism evidence="2 3">
    <name type="scientific">Flavobacterium cauense R2A-7</name>
    <dbReference type="NCBI Taxonomy" id="1341154"/>
    <lineage>
        <taxon>Bacteria</taxon>
        <taxon>Pseudomonadati</taxon>
        <taxon>Bacteroidota</taxon>
        <taxon>Flavobacteriia</taxon>
        <taxon>Flavobacteriales</taxon>
        <taxon>Flavobacteriaceae</taxon>
        <taxon>Flavobacterium</taxon>
    </lineage>
</organism>
<protein>
    <recommendedName>
        <fullName evidence="4">Calx-beta domain-containing protein</fullName>
    </recommendedName>
</protein>
<feature type="chain" id="PRO_5030178804" description="Calx-beta domain-containing protein" evidence="1">
    <location>
        <begin position="23"/>
        <end position="336"/>
    </location>
</feature>
<dbReference type="STRING" id="1341154.FCR2A7T_16950"/>
<name>V6S573_9FLAO</name>
<dbReference type="Proteomes" id="UP000319848">
    <property type="component" value="Unassembled WGS sequence"/>
</dbReference>
<evidence type="ECO:0000313" key="2">
    <source>
        <dbReference type="EMBL" id="TWI14586.1"/>
    </source>
</evidence>
<sequence>MKKIYRNKFLLSVLLASSVLVSCDQDNPTENERVSKPVIEVDQTEFSVTEGDEITINLSTVQPINNTMEFKVELIGGTGSFRDYTTSGDETVEDDGMGIIGHRFSFPAYATDYSFTITPELDMFVEGAETLKLRVYSMGNSNGALDKIININVADYVSNDIAIELNWSKTRPDRFGTLVDGTYLDAAGDEHPFTDYDFDFYVFDAAFNEVTGFAAATGNAPEKAVLLDADLVDGDYYIIPDLYDSGTDPAVRFKFDINLKVAKYGVWYHSMPLTYFSDNAVSAPSGLNGGETLAAILTKSGTTYTLSDFNTGDVLASGKAAQLRERIRAIKNIRRK</sequence>
<comment type="caution">
    <text evidence="2">The sequence shown here is derived from an EMBL/GenBank/DDBJ whole genome shotgun (WGS) entry which is preliminary data.</text>
</comment>
<keyword evidence="3" id="KW-1185">Reference proteome</keyword>
<dbReference type="EMBL" id="VLKQ01000002">
    <property type="protein sequence ID" value="TWI14586.1"/>
    <property type="molecule type" value="Genomic_DNA"/>
</dbReference>
<evidence type="ECO:0000256" key="1">
    <source>
        <dbReference type="SAM" id="SignalP"/>
    </source>
</evidence>
<dbReference type="OrthoDB" id="1359955at2"/>
<feature type="signal peptide" evidence="1">
    <location>
        <begin position="1"/>
        <end position="22"/>
    </location>
</feature>
<accession>V6S573</accession>